<name>A0A1Y2K9T7_9PROT</name>
<evidence type="ECO:0000256" key="2">
    <source>
        <dbReference type="SAM" id="MobiDB-lite"/>
    </source>
</evidence>
<dbReference type="SUPFAM" id="SSF82689">
    <property type="entry name" value="Mechanosensitive channel protein MscS (YggB), C-terminal domain"/>
    <property type="match status" value="1"/>
</dbReference>
<reference evidence="4 5" key="1">
    <citation type="journal article" date="2016" name="BMC Genomics">
        <title>Combined genomic and structural analyses of a cultured magnetotactic bacterium reveals its niche adaptation to a dynamic environment.</title>
        <authorList>
            <person name="Araujo A.C."/>
            <person name="Morillo V."/>
            <person name="Cypriano J."/>
            <person name="Teixeira L.C."/>
            <person name="Leao P."/>
            <person name="Lyra S."/>
            <person name="Almeida L.G."/>
            <person name="Bazylinski D.A."/>
            <person name="Vasconcellos A.T."/>
            <person name="Abreu F."/>
            <person name="Lins U."/>
        </authorList>
    </citation>
    <scope>NUCLEOTIDE SEQUENCE [LARGE SCALE GENOMIC DNA]</scope>
    <source>
        <strain evidence="4 5">IT-1</strain>
    </source>
</reference>
<organism evidence="4 5">
    <name type="scientific">Magnetofaba australis IT-1</name>
    <dbReference type="NCBI Taxonomy" id="1434232"/>
    <lineage>
        <taxon>Bacteria</taxon>
        <taxon>Pseudomonadati</taxon>
        <taxon>Pseudomonadota</taxon>
        <taxon>Magnetococcia</taxon>
        <taxon>Magnetococcales</taxon>
        <taxon>Magnetococcaceae</taxon>
        <taxon>Magnetofaba</taxon>
    </lineage>
</organism>
<dbReference type="STRING" id="1434232.MAIT1_03821"/>
<dbReference type="Proteomes" id="UP000194003">
    <property type="component" value="Unassembled WGS sequence"/>
</dbReference>
<gene>
    <name evidence="4" type="ORF">MAIT1_03821</name>
</gene>
<keyword evidence="5" id="KW-1185">Reference proteome</keyword>
<feature type="coiled-coil region" evidence="1">
    <location>
        <begin position="175"/>
        <end position="216"/>
    </location>
</feature>
<dbReference type="GO" id="GO:0016020">
    <property type="term" value="C:membrane"/>
    <property type="evidence" value="ECO:0007669"/>
    <property type="project" value="InterPro"/>
</dbReference>
<evidence type="ECO:0000256" key="1">
    <source>
        <dbReference type="SAM" id="Coils"/>
    </source>
</evidence>
<dbReference type="AlphaFoldDB" id="A0A1Y2K9T7"/>
<keyword evidence="3" id="KW-0812">Transmembrane</keyword>
<feature type="compositionally biased region" description="Polar residues" evidence="2">
    <location>
        <begin position="23"/>
        <end position="36"/>
    </location>
</feature>
<keyword evidence="3" id="KW-1133">Transmembrane helix</keyword>
<feature type="region of interest" description="Disordered" evidence="2">
    <location>
        <begin position="15"/>
        <end position="36"/>
    </location>
</feature>
<proteinExistence type="predicted"/>
<feature type="transmembrane region" description="Helical" evidence="3">
    <location>
        <begin position="232"/>
        <end position="254"/>
    </location>
</feature>
<accession>A0A1Y2K9T7</accession>
<evidence type="ECO:0000313" key="5">
    <source>
        <dbReference type="Proteomes" id="UP000194003"/>
    </source>
</evidence>
<protein>
    <submittedName>
        <fullName evidence="4">Uncharacterized protein</fullName>
    </submittedName>
</protein>
<keyword evidence="1" id="KW-0175">Coiled coil</keyword>
<sequence>MLSMVIVGALSTAFAEPPPPIPSKTSSLSQEQKTASKLNDIQEDLKQRKLERDKLAAEIKRASPGPEKAELEARLEQVNATLAEQKHAFSMIITGGLELELIEAGKQKEKYDWERDLLEIVQPIMSELRALTESKRQQQNLKNRIDFHTEQLRIGKEAMRNIEAIDQKSLDRVTLKQYEQVAEQWRDKIREHQHLLEVAELQLEELTRSKETLEQSWKEQWEEFIQGRGATLILSLLAAFGVYLALMLPMRIYGFATRNRQRRRPLWVRILSLSYRFLALLGAFIALFATVHHSGDRMLEGLFLLLAVAIIWSLKSTIPRYMDELKLLLNVSSVREGERVIFQDVPWRVDSLDMFARLSNPAMSQPRIRVPLKEMAQLHSRRPAEDENWFPCNVGDFVILSDGQFGLVKWISPETVALRVGGGAIRSYTTSDFLGASPQNLSTGFAIAINFGIDYKYQKDCLDDIPRQMAQVVYDRLKSIESTGPHLSSVTVDFAEAAASSLNYKVVALYSGAAAENYYPAQRAVNQSAVAACNQFGWEIPFTQVTLHQASAS</sequence>
<comment type="caution">
    <text evidence="4">The sequence shown here is derived from an EMBL/GenBank/DDBJ whole genome shotgun (WGS) entry which is preliminary data.</text>
</comment>
<evidence type="ECO:0000256" key="3">
    <source>
        <dbReference type="SAM" id="Phobius"/>
    </source>
</evidence>
<feature type="transmembrane region" description="Helical" evidence="3">
    <location>
        <begin position="266"/>
        <end position="289"/>
    </location>
</feature>
<dbReference type="EMBL" id="LVJN01000015">
    <property type="protein sequence ID" value="OSM07246.1"/>
    <property type="molecule type" value="Genomic_DNA"/>
</dbReference>
<feature type="transmembrane region" description="Helical" evidence="3">
    <location>
        <begin position="301"/>
        <end position="318"/>
    </location>
</feature>
<evidence type="ECO:0000313" key="4">
    <source>
        <dbReference type="EMBL" id="OSM07246.1"/>
    </source>
</evidence>
<dbReference type="InterPro" id="IPR011066">
    <property type="entry name" value="MscS_channel_C_sf"/>
</dbReference>
<keyword evidence="3" id="KW-0472">Membrane</keyword>